<keyword evidence="6" id="KW-1185">Reference proteome</keyword>
<gene>
    <name evidence="5" type="ORF">GCM10007859_13770</name>
</gene>
<evidence type="ECO:0000256" key="2">
    <source>
        <dbReference type="PROSITE-ProRule" id="PRU00169"/>
    </source>
</evidence>
<evidence type="ECO:0000313" key="6">
    <source>
        <dbReference type="Proteomes" id="UP001156921"/>
    </source>
</evidence>
<dbReference type="InterPro" id="IPR050595">
    <property type="entry name" value="Bact_response_regulator"/>
</dbReference>
<name>A0ABQ6BI45_9CAUL</name>
<dbReference type="Gene3D" id="3.40.50.2300">
    <property type="match status" value="1"/>
</dbReference>
<reference evidence="6" key="1">
    <citation type="journal article" date="2019" name="Int. J. Syst. Evol. Microbiol.">
        <title>The Global Catalogue of Microorganisms (GCM) 10K type strain sequencing project: providing services to taxonomists for standard genome sequencing and annotation.</title>
        <authorList>
            <consortium name="The Broad Institute Genomics Platform"/>
            <consortium name="The Broad Institute Genome Sequencing Center for Infectious Disease"/>
            <person name="Wu L."/>
            <person name="Ma J."/>
        </authorList>
    </citation>
    <scope>NUCLEOTIDE SEQUENCE [LARGE SCALE GENOMIC DNA]</scope>
    <source>
        <strain evidence="6">NBRC 110107</strain>
    </source>
</reference>
<dbReference type="PANTHER" id="PTHR44591:SF3">
    <property type="entry name" value="RESPONSE REGULATORY DOMAIN-CONTAINING PROTEIN"/>
    <property type="match status" value="1"/>
</dbReference>
<accession>A0ABQ6BI45</accession>
<proteinExistence type="predicted"/>
<dbReference type="EMBL" id="BSOY01000024">
    <property type="protein sequence ID" value="GLS01364.1"/>
    <property type="molecule type" value="Genomic_DNA"/>
</dbReference>
<evidence type="ECO:0000256" key="1">
    <source>
        <dbReference type="ARBA" id="ARBA00022553"/>
    </source>
</evidence>
<dbReference type="RefSeq" id="WP_284222218.1">
    <property type="nucleotide sequence ID" value="NZ_BSOY01000024.1"/>
</dbReference>
<sequence>MFAVDRRVLAKLEPVVKRVLIVDPNPHAARLLTDIMKGLGARDIVVQANEKRALMAAAELEPGIVFTERTGEGLDGESLARALRRSDMNCRRAPIIMITADATARTILGARDSGVHEFLRKPFTSADLFKRVENVALKPRDWVEAVGYIGPDRRRFNSGEFSGARKRKADRSASGAAGHLEAKDQAMRILGSALDQFDSDPMQAVRAIREQAATLKMLAMKVSDSRLAVAVGALEVSMASGPPTKATLAAPIGTLLAMHQVEPVAKAG</sequence>
<dbReference type="InterPro" id="IPR011006">
    <property type="entry name" value="CheY-like_superfamily"/>
</dbReference>
<dbReference type="Pfam" id="PF00072">
    <property type="entry name" value="Response_reg"/>
    <property type="match status" value="1"/>
</dbReference>
<dbReference type="SUPFAM" id="SSF52172">
    <property type="entry name" value="CheY-like"/>
    <property type="match status" value="1"/>
</dbReference>
<dbReference type="InterPro" id="IPR001789">
    <property type="entry name" value="Sig_transdc_resp-reg_receiver"/>
</dbReference>
<organism evidence="5 6">
    <name type="scientific">Brevundimonas denitrificans</name>
    <dbReference type="NCBI Taxonomy" id="1443434"/>
    <lineage>
        <taxon>Bacteria</taxon>
        <taxon>Pseudomonadati</taxon>
        <taxon>Pseudomonadota</taxon>
        <taxon>Alphaproteobacteria</taxon>
        <taxon>Caulobacterales</taxon>
        <taxon>Caulobacteraceae</taxon>
        <taxon>Brevundimonas</taxon>
    </lineage>
</organism>
<protein>
    <submittedName>
        <fullName evidence="5">Response regulator</fullName>
    </submittedName>
</protein>
<feature type="region of interest" description="Disordered" evidence="3">
    <location>
        <begin position="159"/>
        <end position="179"/>
    </location>
</feature>
<dbReference type="PANTHER" id="PTHR44591">
    <property type="entry name" value="STRESS RESPONSE REGULATOR PROTEIN 1"/>
    <property type="match status" value="1"/>
</dbReference>
<dbReference type="Proteomes" id="UP001156921">
    <property type="component" value="Unassembled WGS sequence"/>
</dbReference>
<evidence type="ECO:0000313" key="5">
    <source>
        <dbReference type="EMBL" id="GLS01364.1"/>
    </source>
</evidence>
<dbReference type="PROSITE" id="PS50110">
    <property type="entry name" value="RESPONSE_REGULATORY"/>
    <property type="match status" value="1"/>
</dbReference>
<comment type="caution">
    <text evidence="2">Lacks conserved residue(s) required for the propagation of feature annotation.</text>
</comment>
<comment type="caution">
    <text evidence="5">The sequence shown here is derived from an EMBL/GenBank/DDBJ whole genome shotgun (WGS) entry which is preliminary data.</text>
</comment>
<feature type="domain" description="Response regulatory" evidence="4">
    <location>
        <begin position="18"/>
        <end position="136"/>
    </location>
</feature>
<keyword evidence="1" id="KW-0597">Phosphoprotein</keyword>
<dbReference type="SMART" id="SM00448">
    <property type="entry name" value="REC"/>
    <property type="match status" value="1"/>
</dbReference>
<evidence type="ECO:0000259" key="4">
    <source>
        <dbReference type="PROSITE" id="PS50110"/>
    </source>
</evidence>
<evidence type="ECO:0000256" key="3">
    <source>
        <dbReference type="SAM" id="MobiDB-lite"/>
    </source>
</evidence>